<evidence type="ECO:0000256" key="5">
    <source>
        <dbReference type="ARBA" id="ARBA00022723"/>
    </source>
</evidence>
<dbReference type="GO" id="GO:0003906">
    <property type="term" value="F:DNA-(apurinic or apyrimidinic site) endonuclease activity"/>
    <property type="evidence" value="ECO:0007669"/>
    <property type="project" value="TreeGrafter"/>
</dbReference>
<evidence type="ECO:0000256" key="4">
    <source>
        <dbReference type="ARBA" id="ARBA00007092"/>
    </source>
</evidence>
<evidence type="ECO:0000256" key="15">
    <source>
        <dbReference type="SAM" id="MobiDB-lite"/>
    </source>
</evidence>
<keyword evidence="7" id="KW-0378">Hydrolase</keyword>
<evidence type="ECO:0000256" key="7">
    <source>
        <dbReference type="ARBA" id="ARBA00022801"/>
    </source>
</evidence>
<keyword evidence="5 12" id="KW-0479">Metal-binding</keyword>
<comment type="similarity">
    <text evidence="4 14">Belongs to the DNA repair enzymes AP/ExoA family.</text>
</comment>
<evidence type="ECO:0000256" key="8">
    <source>
        <dbReference type="ARBA" id="ARBA00022842"/>
    </source>
</evidence>
<dbReference type="NCBIfam" id="TIGR00195">
    <property type="entry name" value="exoDNase_III"/>
    <property type="match status" value="1"/>
</dbReference>
<evidence type="ECO:0000313" key="18">
    <source>
        <dbReference type="Proteomes" id="UP001153714"/>
    </source>
</evidence>
<dbReference type="GO" id="GO:0003677">
    <property type="term" value="F:DNA binding"/>
    <property type="evidence" value="ECO:0007669"/>
    <property type="project" value="InterPro"/>
</dbReference>
<keyword evidence="18" id="KW-1185">Reference proteome</keyword>
<accession>A0A9N9R7Z5</accession>
<feature type="active site" description="Proton donor/acceptor" evidence="11">
    <location>
        <position position="565"/>
    </location>
</feature>
<evidence type="ECO:0000256" key="10">
    <source>
        <dbReference type="ARBA" id="ARBA00023242"/>
    </source>
</evidence>
<dbReference type="Proteomes" id="UP001153714">
    <property type="component" value="Chromosome 4"/>
</dbReference>
<protein>
    <recommendedName>
        <fullName evidence="14">DNA-(apurinic or apyrimidinic site) endonuclease</fullName>
        <ecNumber evidence="14">3.1.-.-</ecNumber>
    </recommendedName>
</protein>
<dbReference type="GO" id="GO:0008311">
    <property type="term" value="F:double-stranded DNA 3'-5' DNA exonuclease activity"/>
    <property type="evidence" value="ECO:0007669"/>
    <property type="project" value="UniProtKB-EC"/>
</dbReference>
<dbReference type="PANTHER" id="PTHR22748:SF6">
    <property type="entry name" value="DNA-(APURINIC OR APYRIMIDINIC SITE) ENDONUCLEASE"/>
    <property type="match status" value="1"/>
</dbReference>
<feature type="compositionally biased region" description="Basic and acidic residues" evidence="15">
    <location>
        <begin position="136"/>
        <end position="175"/>
    </location>
</feature>
<comment type="cofactor">
    <cofactor evidence="2">
        <name>Mn(2+)</name>
        <dbReference type="ChEBI" id="CHEBI:29035"/>
    </cofactor>
</comment>
<evidence type="ECO:0000256" key="6">
    <source>
        <dbReference type="ARBA" id="ARBA00022763"/>
    </source>
</evidence>
<feature type="compositionally biased region" description="Basic and acidic residues" evidence="15">
    <location>
        <begin position="86"/>
        <end position="103"/>
    </location>
</feature>
<gene>
    <name evidence="17" type="ORF">DIATSA_LOCUS9730</name>
</gene>
<dbReference type="Pfam" id="PF03372">
    <property type="entry name" value="Exo_endo_phos"/>
    <property type="match status" value="1"/>
</dbReference>
<feature type="site" description="Transition state stabilizer" evidence="13">
    <location>
        <position position="567"/>
    </location>
</feature>
<feature type="active site" description="Proton acceptor" evidence="11">
    <location>
        <position position="663"/>
    </location>
</feature>
<evidence type="ECO:0000256" key="12">
    <source>
        <dbReference type="PIRSR" id="PIRSR604808-2"/>
    </source>
</evidence>
<dbReference type="InterPro" id="IPR004808">
    <property type="entry name" value="AP_endonuc_1"/>
</dbReference>
<dbReference type="CDD" id="cd09087">
    <property type="entry name" value="Ape1-like_AP-endo"/>
    <property type="match status" value="1"/>
</dbReference>
<evidence type="ECO:0000259" key="16">
    <source>
        <dbReference type="Pfam" id="PF03372"/>
    </source>
</evidence>
<dbReference type="NCBIfam" id="TIGR00633">
    <property type="entry name" value="xth"/>
    <property type="match status" value="1"/>
</dbReference>
<dbReference type="SUPFAM" id="SSF56219">
    <property type="entry name" value="DNase I-like"/>
    <property type="match status" value="1"/>
</dbReference>
<organism evidence="17 18">
    <name type="scientific">Diatraea saccharalis</name>
    <name type="common">sugarcane borer</name>
    <dbReference type="NCBI Taxonomy" id="40085"/>
    <lineage>
        <taxon>Eukaryota</taxon>
        <taxon>Metazoa</taxon>
        <taxon>Ecdysozoa</taxon>
        <taxon>Arthropoda</taxon>
        <taxon>Hexapoda</taxon>
        <taxon>Insecta</taxon>
        <taxon>Pterygota</taxon>
        <taxon>Neoptera</taxon>
        <taxon>Endopterygota</taxon>
        <taxon>Lepidoptera</taxon>
        <taxon>Glossata</taxon>
        <taxon>Ditrysia</taxon>
        <taxon>Pyraloidea</taxon>
        <taxon>Crambidae</taxon>
        <taxon>Crambinae</taxon>
        <taxon>Diatraea</taxon>
    </lineage>
</organism>
<evidence type="ECO:0000256" key="3">
    <source>
        <dbReference type="ARBA" id="ARBA00004123"/>
    </source>
</evidence>
<evidence type="ECO:0000313" key="17">
    <source>
        <dbReference type="EMBL" id="CAG9792175.1"/>
    </source>
</evidence>
<dbReference type="InterPro" id="IPR036691">
    <property type="entry name" value="Endo/exonu/phosph_ase_sf"/>
</dbReference>
<dbReference type="GO" id="GO:0008081">
    <property type="term" value="F:phosphoric diester hydrolase activity"/>
    <property type="evidence" value="ECO:0007669"/>
    <property type="project" value="TreeGrafter"/>
</dbReference>
<feature type="compositionally biased region" description="Basic residues" evidence="15">
    <location>
        <begin position="1"/>
        <end position="12"/>
    </location>
</feature>
<dbReference type="InterPro" id="IPR020848">
    <property type="entry name" value="AP_endonuclease_F1_CS"/>
</dbReference>
<dbReference type="AlphaFoldDB" id="A0A9N9R7Z5"/>
<dbReference type="GO" id="GO:0046872">
    <property type="term" value="F:metal ion binding"/>
    <property type="evidence" value="ECO:0007669"/>
    <property type="project" value="UniProtKB-KW"/>
</dbReference>
<reference evidence="17" key="2">
    <citation type="submission" date="2022-10" db="EMBL/GenBank/DDBJ databases">
        <authorList>
            <consortium name="ENA_rothamsted_submissions"/>
            <consortium name="culmorum"/>
            <person name="King R."/>
        </authorList>
    </citation>
    <scope>NUCLEOTIDE SEQUENCE</scope>
</reference>
<keyword evidence="8 12" id="KW-0460">Magnesium</keyword>
<comment type="catalytic activity">
    <reaction evidence="1">
        <text>Exonucleolytic cleavage in the 3'- to 5'-direction to yield nucleoside 5'-phosphates.</text>
        <dbReference type="EC" id="3.1.11.2"/>
    </reaction>
</comment>
<dbReference type="PANTHER" id="PTHR22748">
    <property type="entry name" value="AP ENDONUCLEASE"/>
    <property type="match status" value="1"/>
</dbReference>
<sequence length="679" mass="76713">MAPRSAKAKKTANVKLTENEGSKKIHGKNFEKQESEITESEVIEKDPPVLIKKKRGKKVANDTNGDKANTLKSEDITLQTKKAIKKNSEEENDNKINGDKSSEEESSSTDDIKQNGDINGGAEDTDMAKGRKKTQKKDVEAKIKESGRGTKNIKQEENVEDETKNIGVTEEEKLKSTSKGKGRKAAAKIENVPVVEKKTECVEEDINPEPAVVKGKKKGQNKAKEKVAESIKDVTEKNVAEEEQLEKVTKKKESKGKKNQGKKNQVVDTQEQEEEVHEEIIGDELKKETKKKESKAKKNQRKEEIDIQKEEDIKEEPVSKKRKTTKKEKGDVKDEVESVEDKPSKGKRGQKKAVESSVENEDEPQDTGEQATKRRRKQAEDKAPVAAKKSALKNKAATNYEEIDFSNFSKNKQGKDWNYKISSWNVDGIRAWLGKGGLEYLKYEKPDILCLQEVKCAQDKLPEELVNVPGYHAYWLCSDQDGYAGVGVYTSKLAMNVQYGLQNEDLDNEGRIITAEYEHFYLISTYVPNAGRKLVTLPKRLQWNEAFRNYVKELDKKKPVIICGDMNVAHNEIDLANPKTNKKNAGFTEEERAGMTDLLGDGFVDTFRHLYPDTKGAYTFWTYMMNSRAKNVGWRLDYFIVSERLLTSVCDSVIRDGVYGSDHCPISLFLHLSSAEKPK</sequence>
<feature type="compositionally biased region" description="Basic and acidic residues" evidence="15">
    <location>
        <begin position="301"/>
        <end position="319"/>
    </location>
</feature>
<evidence type="ECO:0000256" key="14">
    <source>
        <dbReference type="RuleBase" id="RU362131"/>
    </source>
</evidence>
<feature type="binding site" evidence="12">
    <location>
        <position position="567"/>
    </location>
    <ligand>
        <name>Mg(2+)</name>
        <dbReference type="ChEBI" id="CHEBI:18420"/>
        <label>1</label>
    </ligand>
</feature>
<feature type="binding site" evidence="12">
    <location>
        <position position="565"/>
    </location>
    <ligand>
        <name>Mg(2+)</name>
        <dbReference type="ChEBI" id="CHEBI:18420"/>
        <label>1</label>
    </ligand>
</feature>
<feature type="site" description="Interaction with DNA substrate" evidence="13">
    <location>
        <position position="663"/>
    </location>
</feature>
<dbReference type="GO" id="GO:0005634">
    <property type="term" value="C:nucleus"/>
    <property type="evidence" value="ECO:0007669"/>
    <property type="project" value="UniProtKB-SubCell"/>
</dbReference>
<feature type="binding site" evidence="12">
    <location>
        <position position="425"/>
    </location>
    <ligand>
        <name>Mg(2+)</name>
        <dbReference type="ChEBI" id="CHEBI:18420"/>
        <label>1</label>
    </ligand>
</feature>
<keyword evidence="6 14" id="KW-0227">DNA damage</keyword>
<comment type="subcellular location">
    <subcellularLocation>
        <location evidence="3">Nucleus</location>
    </subcellularLocation>
</comment>
<proteinExistence type="inferred from homology"/>
<reference evidence="17" key="1">
    <citation type="submission" date="2021-12" db="EMBL/GenBank/DDBJ databases">
        <authorList>
            <person name="King R."/>
        </authorList>
    </citation>
    <scope>NUCLEOTIDE SEQUENCE</scope>
</reference>
<feature type="region of interest" description="Disordered" evidence="15">
    <location>
        <begin position="1"/>
        <end position="189"/>
    </location>
</feature>
<evidence type="ECO:0000256" key="11">
    <source>
        <dbReference type="PIRSR" id="PIRSR604808-1"/>
    </source>
</evidence>
<dbReference type="EMBL" id="OU893335">
    <property type="protein sequence ID" value="CAG9792175.1"/>
    <property type="molecule type" value="Genomic_DNA"/>
</dbReference>
<evidence type="ECO:0000256" key="1">
    <source>
        <dbReference type="ARBA" id="ARBA00000493"/>
    </source>
</evidence>
<dbReference type="PROSITE" id="PS51435">
    <property type="entry name" value="AP_NUCLEASE_F1_4"/>
    <property type="match status" value="1"/>
</dbReference>
<feature type="active site" evidence="11">
    <location>
        <position position="526"/>
    </location>
</feature>
<feature type="compositionally biased region" description="Basic and acidic residues" evidence="15">
    <location>
        <begin position="327"/>
        <end position="344"/>
    </location>
</feature>
<feature type="domain" description="Endonuclease/exonuclease/phosphatase" evidence="16">
    <location>
        <begin position="423"/>
        <end position="663"/>
    </location>
</feature>
<comment type="cofactor">
    <cofactor evidence="12 14">
        <name>Mg(2+)</name>
        <dbReference type="ChEBI" id="CHEBI:18420"/>
    </cofactor>
    <cofactor evidence="12 14">
        <name>Mn(2+)</name>
        <dbReference type="ChEBI" id="CHEBI:29035"/>
    </cofactor>
    <text evidence="12 14">Probably binds two magnesium or manganese ions per subunit.</text>
</comment>
<dbReference type="GO" id="GO:0006284">
    <property type="term" value="P:base-excision repair"/>
    <property type="evidence" value="ECO:0007669"/>
    <property type="project" value="TreeGrafter"/>
</dbReference>
<feature type="compositionally biased region" description="Basic and acidic residues" evidence="15">
    <location>
        <begin position="222"/>
        <end position="248"/>
    </location>
</feature>
<dbReference type="FunFam" id="3.60.10.10:FF:000009">
    <property type="entry name" value="DNA-(apurinic or apyrimidinic site) lyase"/>
    <property type="match status" value="1"/>
</dbReference>
<keyword evidence="10" id="KW-0539">Nucleus</keyword>
<dbReference type="OrthoDB" id="498125at2759"/>
<keyword evidence="12" id="KW-0464">Manganese</keyword>
<feature type="site" description="Important for catalytic activity" evidence="13">
    <location>
        <position position="637"/>
    </location>
</feature>
<feature type="compositionally biased region" description="Basic and acidic residues" evidence="15">
    <location>
        <begin position="278"/>
        <end position="291"/>
    </location>
</feature>
<dbReference type="PROSITE" id="PS00727">
    <property type="entry name" value="AP_NUCLEASE_F1_2"/>
    <property type="match status" value="1"/>
</dbReference>
<evidence type="ECO:0000256" key="2">
    <source>
        <dbReference type="ARBA" id="ARBA00001936"/>
    </source>
</evidence>
<dbReference type="EC" id="3.1.-.-" evidence="14"/>
<feature type="compositionally biased region" description="Basic residues" evidence="15">
    <location>
        <begin position="249"/>
        <end position="261"/>
    </location>
</feature>
<feature type="compositionally biased region" description="Basic residues" evidence="15">
    <location>
        <begin position="176"/>
        <end position="186"/>
    </location>
</feature>
<evidence type="ECO:0000256" key="9">
    <source>
        <dbReference type="ARBA" id="ARBA00023204"/>
    </source>
</evidence>
<dbReference type="Gene3D" id="3.60.10.10">
    <property type="entry name" value="Endonuclease/exonuclease/phosphatase"/>
    <property type="match status" value="1"/>
</dbReference>
<keyword evidence="9 14" id="KW-0234">DNA repair</keyword>
<feature type="compositionally biased region" description="Basic and acidic residues" evidence="15">
    <location>
        <begin position="17"/>
        <end position="35"/>
    </location>
</feature>
<feature type="binding site" evidence="12">
    <location>
        <position position="662"/>
    </location>
    <ligand>
        <name>Mg(2+)</name>
        <dbReference type="ChEBI" id="CHEBI:18420"/>
        <label>1</label>
    </ligand>
</feature>
<name>A0A9N9R7Z5_9NEOP</name>
<feature type="compositionally biased region" description="Polar residues" evidence="15">
    <location>
        <begin position="61"/>
        <end position="80"/>
    </location>
</feature>
<dbReference type="InterPro" id="IPR005135">
    <property type="entry name" value="Endo/exonuclease/phosphatase"/>
</dbReference>
<dbReference type="PROSITE" id="PS00726">
    <property type="entry name" value="AP_NUCLEASE_F1_1"/>
    <property type="match status" value="1"/>
</dbReference>
<feature type="binding site" evidence="12">
    <location>
        <position position="663"/>
    </location>
    <ligand>
        <name>Mg(2+)</name>
        <dbReference type="ChEBI" id="CHEBI:18420"/>
        <label>1</label>
    </ligand>
</feature>
<feature type="region of interest" description="Disordered" evidence="15">
    <location>
        <begin position="203"/>
        <end position="392"/>
    </location>
</feature>
<dbReference type="InterPro" id="IPR020847">
    <property type="entry name" value="AP_endonuclease_F1_BS"/>
</dbReference>
<evidence type="ECO:0000256" key="13">
    <source>
        <dbReference type="PIRSR" id="PIRSR604808-3"/>
    </source>
</evidence>
<feature type="binding site" evidence="12">
    <location>
        <position position="453"/>
    </location>
    <ligand>
        <name>Mg(2+)</name>
        <dbReference type="ChEBI" id="CHEBI:18420"/>
        <label>1</label>
    </ligand>
</feature>